<accession>A0ACC2IM95</accession>
<sequence>MADPLSVAGSITGLISIGDAVFRRLFHYVKSVKNAEKEVVGIKEEVSALTGVLHSLAIVALDLGADDRFDNTVRFEHVNSCLATLYRIQNTIPVFDITKSHSLRNTLNRLKWPLKSSETKEMGEEVRRHRDTLSLALSADTIVGLLQCLSSQNDVLNHIKHIDATMRRKNDSDFRITMNENRRRIFNSFFVVNPHQYYEKALDLRHPTTGFWLTQSDNYKSWIKSPGSRLWLTGIPGAGKTVLSGLVIQDCLERASTNYLVIYYYCDYRSQVSQDMVNLLSSLAGQIAKKHEGCFALLETYYGRLHRPDQMERTAKAEELVDLIQTMSANFDEVRIIVDGLDECGENSAEAAEVLHELILVPHNNISLAILSRDVLEIRDVIGATFDHIDVAAHTEDIEHYVRSEIEGSRSRLRHRSKNHKEEIVQRLKSKAHGMFRWVACQVDFLNDLITDAERRKALDQLPKTLNETYERILLNIKDHHIQLVSQTLMWLAHGQAALGTEALLEALSLSETNEYDPDARPTVEDVLYCCSSLIRRSDDRLELAHFTVQEYLQNLPRDESRLGQFSMKNDCQRSIAENCLRYLCLPIFDKPLAFDSEQIVEFRRQFPFHTYASTTWFNHARGYLDESEIQRLYRVLFAPDKTCCFIIFMCQVLSLNHGIGYSIGGTENNDAIVDLVSDNSFRPLHGATLLNLPKICQWLLDLGCDVDHKSKLGRPLEMCYQAIVGVSRLDATDAAALGMFLIAAGASLAHLPNGALGRISEVYHHSSTRVDSGKEDPPIPQLPIRRKTLQFSVNTDITSDITTDESYLDSLHQLIRLDQVKHVTRLTEDARFSVEMDIHGRPLLEIAAQAGADRTLQMLLKLTVVLEATTLRRLLKSSIIHERQLTTLLLVQFKYTHQIDLDMTDIVHNCVARGFREVLLLFGEQEGVMRSLDDDKRSAWFYVTDLTPQHSFELLSYHAPPTSNQDINGQTALHAVLDRSRDDNIWRGPVNNNFELDVMTWTMTDYLVNPASARIIDQEGNSVWFYFCARYVPRLITMDNTMAYSTLDTLTNRLLESKAVEVYDHEVGTPNGLDLLVSNVLQATKDEYVNEVLLAKMFNTVLTSKHGTTKLSVENAVDLLVWSVLETEIELFETLLGLNIDVYCPSKRFGNRSAIEYASEGHGYYRMFTQLILTQLENLEQHGSLLLDAVCTSKSSQVEKARRLQALLVAGADANSIVSKEDGDVPILRIAVDSDFFEGVAILLDHGADTGFDDPSRTWDLLAFVVEGGHDKLLRHLCSTIHPDKVWSGTYTWKKIEPWIRDCTIFHLAASNNDPETLEYLHQDERFPGLHSVAEDGSTPLHIAAVVDAEKSIEWLIQHGADINATTLDTDYTALHYAVREGNVTSAASLIKAGARFLPDSHGRIPDDLFPEEQTNRDEVHKMLEELRKSLPSLDLPQTSTHSRNDVEEFFQAIRRRNVQKCRDMIESKPGLLSSRSPKCEKCTPLIFALVKGYSDIVDLFLDHRASITGNLCEAHGRSFQELRGFSPIEIAVADSRFNFLLPKILEISIYEDADWAFDGITPVHVAAVFNPEALDILHQFFSAHSGLKHYDFHRSSTHTFSPDHHACQWCPSGRTPLDLALREGEMKSVDALVRLGGSISARNNHGHTPLHEAIEGARILALRYLLDHHVDINGRTSNAWTGLMICAKDGWIGSARMLLEHKPDLDAANERGETALHIAAKNGDLEMFAELARAGCDLHLKNIHGQSPAILALKSPPLATYIYMRGVYLDPTDILDHLASDMLPKGLRTLLLYATRTQGVERLDDVLHPRIPVLITAANRGEAGSVEALLGAGLSLESSHHDSWGSPLIAACAADEIEVAKILYRHGAKLASSRHGTPITAFQAAVSAKFLRWILVDQYFEKTRISDEATDRSPEIRCWSGGRKVLIPLSGNYNRRENLKVSLISWTKWIYNTCRNRGWQTFVPRGWQTSAHLAPLPGEADVSLSVYLKLVDSRKISEVVSERDIGVESSEETTAAVQS</sequence>
<dbReference type="EMBL" id="JAPHNI010000099">
    <property type="protein sequence ID" value="KAJ8116317.1"/>
    <property type="molecule type" value="Genomic_DNA"/>
</dbReference>
<evidence type="ECO:0000313" key="1">
    <source>
        <dbReference type="EMBL" id="KAJ8116317.1"/>
    </source>
</evidence>
<evidence type="ECO:0000313" key="2">
    <source>
        <dbReference type="Proteomes" id="UP001153331"/>
    </source>
</evidence>
<reference evidence="1" key="1">
    <citation type="submission" date="2022-11" db="EMBL/GenBank/DDBJ databases">
        <title>Genome Sequence of Boeremia exigua.</title>
        <authorList>
            <person name="Buettner E."/>
        </authorList>
    </citation>
    <scope>NUCLEOTIDE SEQUENCE</scope>
    <source>
        <strain evidence="1">CU02</strain>
    </source>
</reference>
<proteinExistence type="predicted"/>
<dbReference type="Proteomes" id="UP001153331">
    <property type="component" value="Unassembled WGS sequence"/>
</dbReference>
<keyword evidence="2" id="KW-1185">Reference proteome</keyword>
<comment type="caution">
    <text evidence="1">The sequence shown here is derived from an EMBL/GenBank/DDBJ whole genome shotgun (WGS) entry which is preliminary data.</text>
</comment>
<name>A0ACC2IM95_9PLEO</name>
<gene>
    <name evidence="1" type="ORF">OPT61_g2235</name>
</gene>
<protein>
    <submittedName>
        <fullName evidence="1">Uncharacterized protein</fullName>
    </submittedName>
</protein>
<organism evidence="1 2">
    <name type="scientific">Boeremia exigua</name>
    <dbReference type="NCBI Taxonomy" id="749465"/>
    <lineage>
        <taxon>Eukaryota</taxon>
        <taxon>Fungi</taxon>
        <taxon>Dikarya</taxon>
        <taxon>Ascomycota</taxon>
        <taxon>Pezizomycotina</taxon>
        <taxon>Dothideomycetes</taxon>
        <taxon>Pleosporomycetidae</taxon>
        <taxon>Pleosporales</taxon>
        <taxon>Pleosporineae</taxon>
        <taxon>Didymellaceae</taxon>
        <taxon>Boeremia</taxon>
    </lineage>
</organism>